<dbReference type="PIRSF" id="PIRSF017082">
    <property type="entry name" value="YflP"/>
    <property type="match status" value="1"/>
</dbReference>
<dbReference type="PANTHER" id="PTHR42928">
    <property type="entry name" value="TRICARBOXYLATE-BINDING PROTEIN"/>
    <property type="match status" value="1"/>
</dbReference>
<dbReference type="Gene3D" id="3.40.190.10">
    <property type="entry name" value="Periplasmic binding protein-like II"/>
    <property type="match status" value="1"/>
</dbReference>
<dbReference type="PANTHER" id="PTHR42928:SF5">
    <property type="entry name" value="BLR1237 PROTEIN"/>
    <property type="match status" value="1"/>
</dbReference>
<dbReference type="InterPro" id="IPR042100">
    <property type="entry name" value="Bug_dom1"/>
</dbReference>
<dbReference type="SUPFAM" id="SSF53850">
    <property type="entry name" value="Periplasmic binding protein-like II"/>
    <property type="match status" value="1"/>
</dbReference>
<protein>
    <submittedName>
        <fullName evidence="3">Tripartite tricarboxylate transporter substrate binding protein</fullName>
    </submittedName>
</protein>
<accession>A0ABR9P6R6</accession>
<evidence type="ECO:0000313" key="3">
    <source>
        <dbReference type="EMBL" id="MBE2999390.1"/>
    </source>
</evidence>
<evidence type="ECO:0000313" key="4">
    <source>
        <dbReference type="Proteomes" id="UP000806528"/>
    </source>
</evidence>
<dbReference type="Gene3D" id="3.40.190.150">
    <property type="entry name" value="Bordetella uptake gene, domain 1"/>
    <property type="match status" value="1"/>
</dbReference>
<reference evidence="3 4" key="1">
    <citation type="submission" date="2020-09" db="EMBL/GenBank/DDBJ databases">
        <title>Diversity and distribution of actinomycetes associated with coral in the coast of Hainan.</title>
        <authorList>
            <person name="Li F."/>
        </authorList>
    </citation>
    <scope>NUCLEOTIDE SEQUENCE [LARGE SCALE GENOMIC DNA]</scope>
    <source>
        <strain evidence="3 4">HNM0947</strain>
    </source>
</reference>
<feature type="chain" id="PRO_5047092254" evidence="2">
    <location>
        <begin position="23"/>
        <end position="318"/>
    </location>
</feature>
<organism evidence="3 4">
    <name type="scientific">Nocardiopsis coralli</name>
    <dbReference type="NCBI Taxonomy" id="2772213"/>
    <lineage>
        <taxon>Bacteria</taxon>
        <taxon>Bacillati</taxon>
        <taxon>Actinomycetota</taxon>
        <taxon>Actinomycetes</taxon>
        <taxon>Streptosporangiales</taxon>
        <taxon>Nocardiopsidaceae</taxon>
        <taxon>Nocardiopsis</taxon>
    </lineage>
</organism>
<keyword evidence="2" id="KW-0732">Signal</keyword>
<evidence type="ECO:0000256" key="1">
    <source>
        <dbReference type="ARBA" id="ARBA00006987"/>
    </source>
</evidence>
<dbReference type="Proteomes" id="UP000806528">
    <property type="component" value="Unassembled WGS sequence"/>
</dbReference>
<dbReference type="CDD" id="cd07012">
    <property type="entry name" value="PBP2_Bug_TTT"/>
    <property type="match status" value="1"/>
</dbReference>
<dbReference type="RefSeq" id="WP_193122027.1">
    <property type="nucleotide sequence ID" value="NZ_JADBGI010000009.1"/>
</dbReference>
<dbReference type="InterPro" id="IPR005064">
    <property type="entry name" value="BUG"/>
</dbReference>
<comment type="caution">
    <text evidence="3">The sequence shown here is derived from an EMBL/GenBank/DDBJ whole genome shotgun (WGS) entry which is preliminary data.</text>
</comment>
<keyword evidence="4" id="KW-1185">Reference proteome</keyword>
<evidence type="ECO:0000256" key="2">
    <source>
        <dbReference type="SAM" id="SignalP"/>
    </source>
</evidence>
<comment type="similarity">
    <text evidence="1">Belongs to the UPF0065 (bug) family.</text>
</comment>
<proteinExistence type="inferred from homology"/>
<dbReference type="PROSITE" id="PS51257">
    <property type="entry name" value="PROKAR_LIPOPROTEIN"/>
    <property type="match status" value="1"/>
</dbReference>
<name>A0ABR9P6R6_9ACTN</name>
<gene>
    <name evidence="3" type="ORF">IDM40_11835</name>
</gene>
<sequence length="318" mass="31965">MHVRGPALAASFVLLAAACGPAADGGGTGPGGPIEIIVPYAAGGGTDQTARQLAAAAEDTCGVSTVVSNQEGAGGAIGFRTAADAPPDGSTVGVVSVELAMLAHQGVTDVTPDDVSGLLQYNFDPSALTVSSDGPYSSVDEVIGAARDGDGVIVGTSGAGSVWEFAAEGMAAEEGVEMTYAPFEGAAPAITAVLGGQVDAVTVSGAEVLPQVESGELTSLAVMGEERLDILPEAPTLREEGIDWVLGTWRGLALPEGTPQETVDELESCFSEAARSEQFTDFMDTGGFGVEYRGAQEFDTFMAEEFAAFGGDGGGDDG</sequence>
<dbReference type="EMBL" id="JADBGI010000009">
    <property type="protein sequence ID" value="MBE2999390.1"/>
    <property type="molecule type" value="Genomic_DNA"/>
</dbReference>
<feature type="signal peptide" evidence="2">
    <location>
        <begin position="1"/>
        <end position="22"/>
    </location>
</feature>
<dbReference type="Pfam" id="PF03401">
    <property type="entry name" value="TctC"/>
    <property type="match status" value="1"/>
</dbReference>